<feature type="transmembrane region" description="Helical" evidence="1">
    <location>
        <begin position="101"/>
        <end position="116"/>
    </location>
</feature>
<dbReference type="EMBL" id="RQGF01000035">
    <property type="protein sequence ID" value="TGL58760.1"/>
    <property type="molecule type" value="Genomic_DNA"/>
</dbReference>
<dbReference type="Proteomes" id="UP000297762">
    <property type="component" value="Unassembled WGS sequence"/>
</dbReference>
<dbReference type="RefSeq" id="WP_135651007.1">
    <property type="nucleotide sequence ID" value="NZ_RQGF01000035.1"/>
</dbReference>
<accession>A0A4R9K1R3</accession>
<evidence type="ECO:0000313" key="2">
    <source>
        <dbReference type="EMBL" id="TGL58760.1"/>
    </source>
</evidence>
<feature type="transmembrane region" description="Helical" evidence="1">
    <location>
        <begin position="64"/>
        <end position="81"/>
    </location>
</feature>
<evidence type="ECO:0008006" key="4">
    <source>
        <dbReference type="Google" id="ProtNLM"/>
    </source>
</evidence>
<proteinExistence type="predicted"/>
<dbReference type="AlphaFoldDB" id="A0A4R9K1R3"/>
<feature type="transmembrane region" description="Helical" evidence="1">
    <location>
        <begin position="128"/>
        <end position="146"/>
    </location>
</feature>
<evidence type="ECO:0000256" key="1">
    <source>
        <dbReference type="SAM" id="Phobius"/>
    </source>
</evidence>
<name>A0A4R9K1R3_9LEPT</name>
<gene>
    <name evidence="2" type="ORF">EHQ64_17070</name>
</gene>
<feature type="transmembrane region" description="Helical" evidence="1">
    <location>
        <begin position="32"/>
        <end position="52"/>
    </location>
</feature>
<organism evidence="2 3">
    <name type="scientific">Leptospira sarikeiensis</name>
    <dbReference type="NCBI Taxonomy" id="2484943"/>
    <lineage>
        <taxon>Bacteria</taxon>
        <taxon>Pseudomonadati</taxon>
        <taxon>Spirochaetota</taxon>
        <taxon>Spirochaetia</taxon>
        <taxon>Leptospirales</taxon>
        <taxon>Leptospiraceae</taxon>
        <taxon>Leptospira</taxon>
    </lineage>
</organism>
<reference evidence="2" key="1">
    <citation type="journal article" date="2019" name="PLoS Negl. Trop. Dis.">
        <title>Revisiting the worldwide diversity of Leptospira species in the environment.</title>
        <authorList>
            <person name="Vincent A.T."/>
            <person name="Schiettekatte O."/>
            <person name="Bourhy P."/>
            <person name="Veyrier F.J."/>
            <person name="Picardeau M."/>
        </authorList>
    </citation>
    <scope>NUCLEOTIDE SEQUENCE [LARGE SCALE GENOMIC DNA]</scope>
    <source>
        <strain evidence="2">201702455</strain>
    </source>
</reference>
<comment type="caution">
    <text evidence="2">The sequence shown here is derived from an EMBL/GenBank/DDBJ whole genome shotgun (WGS) entry which is preliminary data.</text>
</comment>
<dbReference type="OrthoDB" id="8750132at2"/>
<keyword evidence="1" id="KW-0812">Transmembrane</keyword>
<evidence type="ECO:0000313" key="3">
    <source>
        <dbReference type="Proteomes" id="UP000297762"/>
    </source>
</evidence>
<protein>
    <recommendedName>
        <fullName evidence="4">DUF4234 domain-containing protein</fullName>
    </recommendedName>
</protein>
<feature type="transmembrane region" description="Helical" evidence="1">
    <location>
        <begin position="166"/>
        <end position="190"/>
    </location>
</feature>
<sequence length="196" mass="22964">MDFAFGASQEEKSDQVLQEESKVYFPIPTTKLILLILGTLGFYTIYWFYKNWKYIKVRESDRSIMPFWRGVFAIFFTHRLFGDIEREASKQGLLKDWNAETNATIYVIVAIVGRIIDRISWRFPENKILSIASIVFLIFTIFPIHSVQRTINELNKNYFEEVKPKFHPFEIAIIVIGSIFWLLIAIGLFLPEVPAE</sequence>
<keyword evidence="1" id="KW-1133">Transmembrane helix</keyword>
<keyword evidence="3" id="KW-1185">Reference proteome</keyword>
<keyword evidence="1" id="KW-0472">Membrane</keyword>